<evidence type="ECO:0000313" key="12">
    <source>
        <dbReference type="Proteomes" id="UP000326671"/>
    </source>
</evidence>
<dbReference type="AlphaFoldDB" id="A0A5J5I0S7"/>
<dbReference type="InterPro" id="IPR008844">
    <property type="entry name" value="Spore_GerAC-like"/>
</dbReference>
<dbReference type="InterPro" id="IPR046953">
    <property type="entry name" value="Spore_GerAC-like_C"/>
</dbReference>
<keyword evidence="4" id="KW-0732">Signal</keyword>
<dbReference type="GO" id="GO:0009847">
    <property type="term" value="P:spore germination"/>
    <property type="evidence" value="ECO:0007669"/>
    <property type="project" value="InterPro"/>
</dbReference>
<dbReference type="InterPro" id="IPR057336">
    <property type="entry name" value="GerAC_N"/>
</dbReference>
<feature type="coiled-coil region" evidence="8">
    <location>
        <begin position="309"/>
        <end position="337"/>
    </location>
</feature>
<feature type="domain" description="Spore germination protein N-terminal" evidence="10">
    <location>
        <begin position="19"/>
        <end position="192"/>
    </location>
</feature>
<dbReference type="NCBIfam" id="TIGR02887">
    <property type="entry name" value="spore_ger_x_C"/>
    <property type="match status" value="1"/>
</dbReference>
<dbReference type="RefSeq" id="WP_150438795.1">
    <property type="nucleotide sequence ID" value="NZ_VYKL01000010.1"/>
</dbReference>
<evidence type="ECO:0000256" key="4">
    <source>
        <dbReference type="ARBA" id="ARBA00022729"/>
    </source>
</evidence>
<organism evidence="11 12">
    <name type="scientific">Niallia endozanthoxylica</name>
    <dbReference type="NCBI Taxonomy" id="2036016"/>
    <lineage>
        <taxon>Bacteria</taxon>
        <taxon>Bacillati</taxon>
        <taxon>Bacillota</taxon>
        <taxon>Bacilli</taxon>
        <taxon>Bacillales</taxon>
        <taxon>Bacillaceae</taxon>
        <taxon>Niallia</taxon>
    </lineage>
</organism>
<keyword evidence="12" id="KW-1185">Reference proteome</keyword>
<dbReference type="PROSITE" id="PS51257">
    <property type="entry name" value="PROKAR_LIPOPROTEIN"/>
    <property type="match status" value="1"/>
</dbReference>
<comment type="subcellular location">
    <subcellularLocation>
        <location evidence="1">Membrane</location>
        <topology evidence="1">Lipid-anchor</topology>
    </subcellularLocation>
</comment>
<evidence type="ECO:0000256" key="3">
    <source>
        <dbReference type="ARBA" id="ARBA00022544"/>
    </source>
</evidence>
<evidence type="ECO:0000256" key="7">
    <source>
        <dbReference type="ARBA" id="ARBA00023288"/>
    </source>
</evidence>
<feature type="domain" description="Spore germination GerAC-like C-terminal" evidence="9">
    <location>
        <begin position="212"/>
        <end position="381"/>
    </location>
</feature>
<dbReference type="Pfam" id="PF25198">
    <property type="entry name" value="Spore_GerAC_N"/>
    <property type="match status" value="1"/>
</dbReference>
<keyword evidence="6" id="KW-0564">Palmitate</keyword>
<dbReference type="InterPro" id="IPR038501">
    <property type="entry name" value="Spore_GerAC_C_sf"/>
</dbReference>
<reference evidence="11 12" key="1">
    <citation type="submission" date="2019-09" db="EMBL/GenBank/DDBJ databases">
        <title>Whole genome sequences of isolates from the Mars Exploration Rovers.</title>
        <authorList>
            <person name="Seuylemezian A."/>
            <person name="Vaishampayan P."/>
        </authorList>
    </citation>
    <scope>NUCLEOTIDE SEQUENCE [LARGE SCALE GENOMIC DNA]</scope>
    <source>
        <strain evidence="11 12">MER_TA_151</strain>
    </source>
</reference>
<dbReference type="PANTHER" id="PTHR35789">
    <property type="entry name" value="SPORE GERMINATION PROTEIN B3"/>
    <property type="match status" value="1"/>
</dbReference>
<evidence type="ECO:0000313" key="11">
    <source>
        <dbReference type="EMBL" id="KAA9028543.1"/>
    </source>
</evidence>
<dbReference type="GO" id="GO:0016020">
    <property type="term" value="C:membrane"/>
    <property type="evidence" value="ECO:0007669"/>
    <property type="project" value="UniProtKB-SubCell"/>
</dbReference>
<evidence type="ECO:0000256" key="6">
    <source>
        <dbReference type="ARBA" id="ARBA00023139"/>
    </source>
</evidence>
<sequence length="390" mass="43929">MIRFVFVFLSILLLSGCWDRKELKEIGIVGAIAIDKDPETGEFILTSEILNPAAQSSQNPSPGKPFLLETTTGKTIFEALRKTNQMVDRKSFYAHNKVIIVSEELAREGLISVLDSFYRGKEIRGYVWICITKETSARKILEAENVGVSRIPANFLKNVFEQTASHLNSVSTNMLTFYKDALEAGTNPVAGVLLLEEKDKDKHSQKSNIRLSGAAMFKKDKLIDFLNESETRGYRWITGDIKTGAISLPTDLQEGKFVSVDVVSMNAKIVPDVKGEQISFSIHITEEGKVTEQQATVKFNDSKQQIRFLEALEEENKKVMEEEIKQVIEKAQAFQTDIFGFGSALNKKYPEIWNQVKDEWPERFADVTYSLHVKVNITSSGLMKGPFKPE</sequence>
<keyword evidence="7" id="KW-0449">Lipoprotein</keyword>
<keyword evidence="3" id="KW-0309">Germination</keyword>
<comment type="similarity">
    <text evidence="2">Belongs to the GerABKC lipoprotein family.</text>
</comment>
<name>A0A5J5I0S7_9BACI</name>
<keyword evidence="5" id="KW-0472">Membrane</keyword>
<dbReference type="OrthoDB" id="2569624at2"/>
<evidence type="ECO:0000256" key="1">
    <source>
        <dbReference type="ARBA" id="ARBA00004635"/>
    </source>
</evidence>
<dbReference type="EMBL" id="VYKL01000010">
    <property type="protein sequence ID" value="KAA9028543.1"/>
    <property type="molecule type" value="Genomic_DNA"/>
</dbReference>
<dbReference type="Proteomes" id="UP000326671">
    <property type="component" value="Unassembled WGS sequence"/>
</dbReference>
<evidence type="ECO:0000259" key="9">
    <source>
        <dbReference type="Pfam" id="PF05504"/>
    </source>
</evidence>
<evidence type="ECO:0000256" key="2">
    <source>
        <dbReference type="ARBA" id="ARBA00007886"/>
    </source>
</evidence>
<dbReference type="Pfam" id="PF05504">
    <property type="entry name" value="Spore_GerAC"/>
    <property type="match status" value="1"/>
</dbReference>
<dbReference type="PANTHER" id="PTHR35789:SF1">
    <property type="entry name" value="SPORE GERMINATION PROTEIN B3"/>
    <property type="match status" value="1"/>
</dbReference>
<comment type="caution">
    <text evidence="11">The sequence shown here is derived from an EMBL/GenBank/DDBJ whole genome shotgun (WGS) entry which is preliminary data.</text>
</comment>
<protein>
    <submittedName>
        <fullName evidence="11">Ger(X)C family spore germination protein</fullName>
    </submittedName>
</protein>
<proteinExistence type="inferred from homology"/>
<gene>
    <name evidence="11" type="ORF">F4V44_04545</name>
</gene>
<evidence type="ECO:0000256" key="5">
    <source>
        <dbReference type="ARBA" id="ARBA00023136"/>
    </source>
</evidence>
<evidence type="ECO:0000256" key="8">
    <source>
        <dbReference type="SAM" id="Coils"/>
    </source>
</evidence>
<dbReference type="Gene3D" id="3.30.300.210">
    <property type="entry name" value="Nutrient germinant receptor protein C, domain 3"/>
    <property type="match status" value="1"/>
</dbReference>
<accession>A0A5J5I0S7</accession>
<evidence type="ECO:0000259" key="10">
    <source>
        <dbReference type="Pfam" id="PF25198"/>
    </source>
</evidence>
<keyword evidence="8" id="KW-0175">Coiled coil</keyword>